<protein>
    <submittedName>
        <fullName evidence="2">Uncharacterized protein</fullName>
    </submittedName>
</protein>
<feature type="region of interest" description="Disordered" evidence="1">
    <location>
        <begin position="122"/>
        <end position="224"/>
    </location>
</feature>
<feature type="non-terminal residue" evidence="2">
    <location>
        <position position="295"/>
    </location>
</feature>
<feature type="non-terminal residue" evidence="2">
    <location>
        <position position="1"/>
    </location>
</feature>
<dbReference type="EMBL" id="JABANO010025983">
    <property type="protein sequence ID" value="KAF4719336.1"/>
    <property type="molecule type" value="Genomic_DNA"/>
</dbReference>
<name>A0A7J6RH39_PEROL</name>
<dbReference type="AlphaFoldDB" id="A0A7J6RH39"/>
<evidence type="ECO:0000313" key="3">
    <source>
        <dbReference type="Proteomes" id="UP000553632"/>
    </source>
</evidence>
<evidence type="ECO:0000313" key="2">
    <source>
        <dbReference type="EMBL" id="KAF4719336.1"/>
    </source>
</evidence>
<dbReference type="Proteomes" id="UP000553632">
    <property type="component" value="Unassembled WGS sequence"/>
</dbReference>
<accession>A0A7J6RH39</accession>
<organism evidence="2 3">
    <name type="scientific">Perkinsus olseni</name>
    <name type="common">Perkinsus atlanticus</name>
    <dbReference type="NCBI Taxonomy" id="32597"/>
    <lineage>
        <taxon>Eukaryota</taxon>
        <taxon>Sar</taxon>
        <taxon>Alveolata</taxon>
        <taxon>Perkinsozoa</taxon>
        <taxon>Perkinsea</taxon>
        <taxon>Perkinsida</taxon>
        <taxon>Perkinsidae</taxon>
        <taxon>Perkinsus</taxon>
    </lineage>
</organism>
<evidence type="ECO:0000256" key="1">
    <source>
        <dbReference type="SAM" id="MobiDB-lite"/>
    </source>
</evidence>
<keyword evidence="3" id="KW-1185">Reference proteome</keyword>
<proteinExistence type="predicted"/>
<sequence>WLYIGLMRRVKEPTSSSANDIFLKELCKYGEERNAALEKRKEDEREENSIETTTPEELYPFHSTMFCRCRRLHLVGSLIASCCTTVVYCSTHSSVSSTGQDKMAELDAAFSFMQDIARSLKNVAPSAPKKPPPTLTRPKPPPTSATPPVPPPPYEPSKPLAPFKAPKGPPPQKEGGSINSPRSRVTFVRESAENHPRILEMSCPPRVRRSETNPPQESGAEEATERAYYFFPGGGLSIRNVTDLDLERDFFHESLAKNKEAQKPAADSLCQRITESVQNMTSARSLAQDWKNHEK</sequence>
<reference evidence="2 3" key="1">
    <citation type="submission" date="2020-04" db="EMBL/GenBank/DDBJ databases">
        <title>Perkinsus olseni comparative genomics.</title>
        <authorList>
            <person name="Bogema D.R."/>
        </authorList>
    </citation>
    <scope>NUCLEOTIDE SEQUENCE [LARGE SCALE GENOMIC DNA]</scope>
    <source>
        <strain evidence="2 3">ATCC PRA-207</strain>
    </source>
</reference>
<gene>
    <name evidence="2" type="ORF">FOZ63_006024</name>
</gene>
<feature type="compositionally biased region" description="Pro residues" evidence="1">
    <location>
        <begin position="128"/>
        <end position="156"/>
    </location>
</feature>
<comment type="caution">
    <text evidence="2">The sequence shown here is derived from an EMBL/GenBank/DDBJ whole genome shotgun (WGS) entry which is preliminary data.</text>
</comment>